<dbReference type="Gene3D" id="2.60.40.1120">
    <property type="entry name" value="Carboxypeptidase-like, regulatory domain"/>
    <property type="match status" value="1"/>
</dbReference>
<dbReference type="NCBIfam" id="TIGR04057">
    <property type="entry name" value="SusC_RagA_signa"/>
    <property type="match status" value="1"/>
</dbReference>
<dbReference type="InterPro" id="IPR012910">
    <property type="entry name" value="Plug_dom"/>
</dbReference>
<feature type="domain" description="TonB-dependent receptor plug" evidence="8">
    <location>
        <begin position="225"/>
        <end position="332"/>
    </location>
</feature>
<keyword evidence="4 7" id="KW-0812">Transmembrane</keyword>
<gene>
    <name evidence="9" type="ORF">SAMN04488055_5382</name>
</gene>
<organism evidence="9 10">
    <name type="scientific">Chitinophaga niabensis</name>
    <dbReference type="NCBI Taxonomy" id="536979"/>
    <lineage>
        <taxon>Bacteria</taxon>
        <taxon>Pseudomonadati</taxon>
        <taxon>Bacteroidota</taxon>
        <taxon>Chitinophagia</taxon>
        <taxon>Chitinophagales</taxon>
        <taxon>Chitinophagaceae</taxon>
        <taxon>Chitinophaga</taxon>
    </lineage>
</organism>
<evidence type="ECO:0000256" key="7">
    <source>
        <dbReference type="PROSITE-ProRule" id="PRU01360"/>
    </source>
</evidence>
<keyword evidence="10" id="KW-1185">Reference proteome</keyword>
<dbReference type="InterPro" id="IPR036942">
    <property type="entry name" value="Beta-barrel_TonB_sf"/>
</dbReference>
<keyword evidence="2 7" id="KW-0813">Transport</keyword>
<reference evidence="9 10" key="1">
    <citation type="submission" date="2016-11" db="EMBL/GenBank/DDBJ databases">
        <authorList>
            <person name="Jaros S."/>
            <person name="Januszkiewicz K."/>
            <person name="Wedrychowicz H."/>
        </authorList>
    </citation>
    <scope>NUCLEOTIDE SEQUENCE [LARGE SCALE GENOMIC DNA]</scope>
    <source>
        <strain evidence="9 10">DSM 24787</strain>
    </source>
</reference>
<sequence length="1188" mass="133217">MSGKIMPFISGHPKWMIICMFISLATHAQNSVQDERTLTYSGNVSIANIFKAIEKQTGLTVTFENSIINKEVKLRVNFRNASIRDVMNKVTEGLNISWVLVNTQIVLYQKETSAEVKPKEVLKVSGSIMDAEGNPLPGATIVVKGTNKGASTGANGRFSIDNVPKRTWLVISSVGYLSKQFFLENETELSFTLDAGVTQMEGVTIVSTGYQSLPMERSTGSFVPLDSELVQRRVGTNILDRLDGVTSGLLNFTTSTPGNISKMPSVTSLGLSLRGLSTLSPNQVNVNPLIVLDNFPYEGDVRNINPNDIESITVLKDAASASIWGARSGNGVIVLTTKKGRLNEKMKIDFNTNITIGSRPNLYYDPNYLNSADYISIERHLFNLGYFNSDISNTTSRPPLSPVVEILAKERAQQLTSEEAEAQINQLKGNDVRKDFLKHMYQSSINQQYAVNLRGGSKDITYYLSLGHDRNRDNLVRNGMYRTTITSSSMFMPAKNLEVTAFMNYSYSKVTQHNELRYGAVRTGGSTYDVLYPYAKLADGNGEALPTMRDYRTNYTDSVSRLGFLDWRYRPLDEIKEGNNYTTIQGIVLRAAIKYKFASFLNAEVLYQHEKQLIEARNYRSEETYFTRNLINRFSVYDTATQTIKYNFPRGGILSKGNYDWRIHNLRASLNYNQSFGQHDITSIVGAEIREISASGTERNTVGHFDEFGMPDGNLNLNILYPTNPVGTSTLNTPLLPLNGAVLGTLSRYVSYYANVGYSYNKRYDFTLSGRKDGANLFGVKANEKITPLWSVGAGWEMNREMFYSITWLPYLKLRASYGFNGNVYNGSAYLTGTNFTNPLTGASSIIALSPANDQLRWEKVKLLNLGVDFSTKGARLSGTIEYYRKNGIDLVEKATLAPQTGFSSVNKNSASTLTKGWDISVTGRIMRGGLKWNSTLLLNVLHDKITAYSFKPTISSVITKDPEILLYVVGRPLRGILSYRWAGLDPKTGDPQGMLNGQISKDYNGIIRNASPDSLVYHGSATPTYFGSLRNDLAYKNFSLSFNIIYKLGYYFRRPSANLNYLITLNAYMNRDYAESWKQPGDELRTSVPSLSYPTNTQRNDFYQYSELLVERADHVRLQDVRIGYTFGDSGPFRTRFKRIQIYSYLNNLGIIWRANKFKIDPDVYHIPGSHNLPNPFTFSLGVQANF</sequence>
<keyword evidence="6 7" id="KW-0998">Cell outer membrane</keyword>
<dbReference type="Pfam" id="PF13715">
    <property type="entry name" value="CarbopepD_reg_2"/>
    <property type="match status" value="1"/>
</dbReference>
<accession>A0A1N6K9K4</accession>
<dbReference type="Pfam" id="PF07715">
    <property type="entry name" value="Plug"/>
    <property type="match status" value="1"/>
</dbReference>
<evidence type="ECO:0000259" key="8">
    <source>
        <dbReference type="Pfam" id="PF07715"/>
    </source>
</evidence>
<keyword evidence="5 7" id="KW-0472">Membrane</keyword>
<dbReference type="InterPro" id="IPR008969">
    <property type="entry name" value="CarboxyPept-like_regulatory"/>
</dbReference>
<dbReference type="InterPro" id="IPR039426">
    <property type="entry name" value="TonB-dep_rcpt-like"/>
</dbReference>
<proteinExistence type="inferred from homology"/>
<dbReference type="SUPFAM" id="SSF49464">
    <property type="entry name" value="Carboxypeptidase regulatory domain-like"/>
    <property type="match status" value="1"/>
</dbReference>
<dbReference type="SUPFAM" id="SSF56935">
    <property type="entry name" value="Porins"/>
    <property type="match status" value="1"/>
</dbReference>
<dbReference type="PROSITE" id="PS52016">
    <property type="entry name" value="TONB_DEPENDENT_REC_3"/>
    <property type="match status" value="1"/>
</dbReference>
<evidence type="ECO:0000256" key="6">
    <source>
        <dbReference type="ARBA" id="ARBA00023237"/>
    </source>
</evidence>
<dbReference type="InterPro" id="IPR023996">
    <property type="entry name" value="TonB-dep_OMP_SusC/RagA"/>
</dbReference>
<evidence type="ECO:0000256" key="1">
    <source>
        <dbReference type="ARBA" id="ARBA00004571"/>
    </source>
</evidence>
<comment type="subcellular location">
    <subcellularLocation>
        <location evidence="1 7">Cell outer membrane</location>
        <topology evidence="1 7">Multi-pass membrane protein</topology>
    </subcellularLocation>
</comment>
<dbReference type="InterPro" id="IPR023997">
    <property type="entry name" value="TonB-dep_OMP_SusC/RagA_CS"/>
</dbReference>
<comment type="similarity">
    <text evidence="7">Belongs to the TonB-dependent receptor family.</text>
</comment>
<dbReference type="Proteomes" id="UP000185003">
    <property type="component" value="Unassembled WGS sequence"/>
</dbReference>
<protein>
    <submittedName>
        <fullName evidence="9">TonB-linked outer membrane protein, SusC/RagA family</fullName>
    </submittedName>
</protein>
<evidence type="ECO:0000313" key="10">
    <source>
        <dbReference type="Proteomes" id="UP000185003"/>
    </source>
</evidence>
<dbReference type="EMBL" id="FSRA01000002">
    <property type="protein sequence ID" value="SIO53269.1"/>
    <property type="molecule type" value="Genomic_DNA"/>
</dbReference>
<dbReference type="Gene3D" id="2.40.170.20">
    <property type="entry name" value="TonB-dependent receptor, beta-barrel domain"/>
    <property type="match status" value="1"/>
</dbReference>
<dbReference type="InterPro" id="IPR037066">
    <property type="entry name" value="Plug_dom_sf"/>
</dbReference>
<evidence type="ECO:0000256" key="5">
    <source>
        <dbReference type="ARBA" id="ARBA00023136"/>
    </source>
</evidence>
<dbReference type="AlphaFoldDB" id="A0A1N6K9K4"/>
<dbReference type="OrthoDB" id="9768177at2"/>
<dbReference type="Gene3D" id="2.170.130.10">
    <property type="entry name" value="TonB-dependent receptor, plug domain"/>
    <property type="match status" value="1"/>
</dbReference>
<dbReference type="NCBIfam" id="TIGR04056">
    <property type="entry name" value="OMP_RagA_SusC"/>
    <property type="match status" value="1"/>
</dbReference>
<name>A0A1N6K9K4_9BACT</name>
<dbReference type="STRING" id="536979.SAMN04488055_5382"/>
<evidence type="ECO:0000256" key="3">
    <source>
        <dbReference type="ARBA" id="ARBA00022452"/>
    </source>
</evidence>
<evidence type="ECO:0000256" key="4">
    <source>
        <dbReference type="ARBA" id="ARBA00022692"/>
    </source>
</evidence>
<keyword evidence="3 7" id="KW-1134">Transmembrane beta strand</keyword>
<dbReference type="RefSeq" id="WP_159442353.1">
    <property type="nucleotide sequence ID" value="NZ_FSRA01000002.1"/>
</dbReference>
<evidence type="ECO:0000313" key="9">
    <source>
        <dbReference type="EMBL" id="SIO53269.1"/>
    </source>
</evidence>
<dbReference type="GO" id="GO:0009279">
    <property type="term" value="C:cell outer membrane"/>
    <property type="evidence" value="ECO:0007669"/>
    <property type="project" value="UniProtKB-SubCell"/>
</dbReference>
<evidence type="ECO:0000256" key="2">
    <source>
        <dbReference type="ARBA" id="ARBA00022448"/>
    </source>
</evidence>